<accession>A0A225SQ86</accession>
<feature type="chain" id="PRO_5011990982" evidence="4">
    <location>
        <begin position="29"/>
        <end position="402"/>
    </location>
</feature>
<comment type="caution">
    <text evidence="9">The sequence shown here is derived from an EMBL/GenBank/DDBJ whole genome shotgun (WGS) entry which is preliminary data.</text>
</comment>
<reference evidence="9 10" key="1">
    <citation type="journal article" date="2010" name="Int. J. Syst. Evol. Microbiol.">
        <title>Reclassification of Herbaspirillum putei as a later heterotypic synonym of Herbaspirillum huttiense, with the description of H. huttiense subsp. huttiense subsp. nov. and H. huttiense subsp. putei subsp. nov., comb. nov., and description of Herbaspirillum aquaticum sp. nov.</title>
        <authorList>
            <person name="Dobritsa A.P."/>
            <person name="Reddy M.C."/>
            <person name="Samadpour M."/>
        </authorList>
    </citation>
    <scope>NUCLEOTIDE SEQUENCE [LARGE SCALE GENOMIC DNA]</scope>
    <source>
        <strain evidence="9 10">IEH 4430</strain>
    </source>
</reference>
<evidence type="ECO:0000256" key="2">
    <source>
        <dbReference type="ARBA" id="ARBA00009477"/>
    </source>
</evidence>
<feature type="domain" description="Multidrug resistance protein MdtA-like barrel-sandwich hybrid" evidence="6">
    <location>
        <begin position="63"/>
        <end position="206"/>
    </location>
</feature>
<gene>
    <name evidence="9" type="ORF">CEJ45_18570</name>
</gene>
<dbReference type="AlphaFoldDB" id="A0A225SQ86"/>
<dbReference type="Pfam" id="PF25876">
    <property type="entry name" value="HH_MFP_RND"/>
    <property type="match status" value="1"/>
</dbReference>
<feature type="region of interest" description="Disordered" evidence="3">
    <location>
        <begin position="372"/>
        <end position="402"/>
    </location>
</feature>
<dbReference type="GO" id="GO:0022857">
    <property type="term" value="F:transmembrane transporter activity"/>
    <property type="evidence" value="ECO:0007669"/>
    <property type="project" value="InterPro"/>
</dbReference>
<dbReference type="InterPro" id="IPR058626">
    <property type="entry name" value="MdtA-like_b-barrel"/>
</dbReference>
<keyword evidence="10" id="KW-1185">Reference proteome</keyword>
<dbReference type="RefSeq" id="WP_088756511.1">
    <property type="nucleotide sequence ID" value="NZ_JARJFG010000046.1"/>
</dbReference>
<keyword evidence="4" id="KW-0732">Signal</keyword>
<comment type="similarity">
    <text evidence="2">Belongs to the membrane fusion protein (MFP) (TC 8.A.1) family.</text>
</comment>
<protein>
    <submittedName>
        <fullName evidence="9">Efflux transporter periplasmic adaptor subunit</fullName>
    </submittedName>
</protein>
<feature type="compositionally biased region" description="Low complexity" evidence="3">
    <location>
        <begin position="379"/>
        <end position="391"/>
    </location>
</feature>
<evidence type="ECO:0000313" key="9">
    <source>
        <dbReference type="EMBL" id="OWY33177.1"/>
    </source>
</evidence>
<dbReference type="InterPro" id="IPR058625">
    <property type="entry name" value="MdtA-like_BSH"/>
</dbReference>
<dbReference type="InterPro" id="IPR058624">
    <property type="entry name" value="MdtA-like_HH"/>
</dbReference>
<dbReference type="PANTHER" id="PTHR30158">
    <property type="entry name" value="ACRA/E-RELATED COMPONENT OF DRUG EFFLUX TRANSPORTER"/>
    <property type="match status" value="1"/>
</dbReference>
<sequence length="402" mass="42221">MSSVSRFTRLTMTVAVAAALVACGQKPAAQGGQMPPAEVSVVTIAPQRVAITNELPGRVEAFRVAQVRARVAGIVQKRVFKEGSEVKEGQVLFKIDPAQYKASLESAQATLARAQANLTQTSLTAQRYKPLVEVNAVSKQEYDNAVAAQKQAEADVAAGKAAVQTANLNLGYATVTSPISGRIGRALVTEGALVGQGDATQLALVQQLDPVYVNVTQSSADLLKLQQAMAAGQLKSVGDNKASVTLVLENGQAYEQPGKLLFSDISVDESTGSVSLRAEFPNPKRLLLPGTYVRTKIEQAVDEQALLVPQQAVMRDAGGSSVMVVNAESKVEARPVKTGGARGNNWQVIDGLKEGDRVIVEGLQKVRPGATVKPVQWNPAGAPAQASGQPAKQEASAQPKAN</sequence>
<proteinExistence type="inferred from homology"/>
<dbReference type="Pfam" id="PF25917">
    <property type="entry name" value="BSH_RND"/>
    <property type="match status" value="1"/>
</dbReference>
<dbReference type="PROSITE" id="PS51257">
    <property type="entry name" value="PROKAR_LIPOPROTEIN"/>
    <property type="match status" value="1"/>
</dbReference>
<dbReference type="Gene3D" id="2.40.50.100">
    <property type="match status" value="1"/>
</dbReference>
<dbReference type="InterPro" id="IPR058627">
    <property type="entry name" value="MdtA-like_C"/>
</dbReference>
<dbReference type="Pfam" id="PF25967">
    <property type="entry name" value="RND-MFP_C"/>
    <property type="match status" value="1"/>
</dbReference>
<dbReference type="PANTHER" id="PTHR30158:SF3">
    <property type="entry name" value="MULTIDRUG EFFLUX PUMP SUBUNIT ACRA-RELATED"/>
    <property type="match status" value="1"/>
</dbReference>
<dbReference type="FunFam" id="2.40.420.20:FF:000001">
    <property type="entry name" value="Efflux RND transporter periplasmic adaptor subunit"/>
    <property type="match status" value="1"/>
</dbReference>
<dbReference type="Gene3D" id="2.40.420.20">
    <property type="match status" value="1"/>
</dbReference>
<dbReference type="InterPro" id="IPR006143">
    <property type="entry name" value="RND_pump_MFP"/>
</dbReference>
<comment type="subcellular location">
    <subcellularLocation>
        <location evidence="1">Cell envelope</location>
    </subcellularLocation>
</comment>
<dbReference type="GO" id="GO:0005886">
    <property type="term" value="C:plasma membrane"/>
    <property type="evidence" value="ECO:0007669"/>
    <property type="project" value="UniProtKB-SubCell"/>
</dbReference>
<dbReference type="NCBIfam" id="TIGR01730">
    <property type="entry name" value="RND_mfp"/>
    <property type="match status" value="1"/>
</dbReference>
<feature type="domain" description="Multidrug resistance protein MdtA-like beta-barrel" evidence="7">
    <location>
        <begin position="210"/>
        <end position="299"/>
    </location>
</feature>
<dbReference type="EMBL" id="NJGV01000020">
    <property type="protein sequence ID" value="OWY33177.1"/>
    <property type="molecule type" value="Genomic_DNA"/>
</dbReference>
<dbReference type="Pfam" id="PF25944">
    <property type="entry name" value="Beta-barrel_RND"/>
    <property type="match status" value="1"/>
</dbReference>
<evidence type="ECO:0000259" key="5">
    <source>
        <dbReference type="Pfam" id="PF25876"/>
    </source>
</evidence>
<dbReference type="GO" id="GO:0046677">
    <property type="term" value="P:response to antibiotic"/>
    <property type="evidence" value="ECO:0007669"/>
    <property type="project" value="TreeGrafter"/>
</dbReference>
<evidence type="ECO:0000259" key="7">
    <source>
        <dbReference type="Pfam" id="PF25944"/>
    </source>
</evidence>
<dbReference type="Gene3D" id="1.10.287.470">
    <property type="entry name" value="Helix hairpin bin"/>
    <property type="match status" value="1"/>
</dbReference>
<feature type="domain" description="Multidrug resistance protein MdtA-like alpha-helical hairpin" evidence="5">
    <location>
        <begin position="104"/>
        <end position="173"/>
    </location>
</feature>
<organism evidence="9 10">
    <name type="scientific">Herbaspirillum aquaticum</name>
    <dbReference type="NCBI Taxonomy" id="568783"/>
    <lineage>
        <taxon>Bacteria</taxon>
        <taxon>Pseudomonadati</taxon>
        <taxon>Pseudomonadota</taxon>
        <taxon>Betaproteobacteria</taxon>
        <taxon>Burkholderiales</taxon>
        <taxon>Oxalobacteraceae</taxon>
        <taxon>Herbaspirillum</taxon>
    </lineage>
</organism>
<evidence type="ECO:0000259" key="6">
    <source>
        <dbReference type="Pfam" id="PF25917"/>
    </source>
</evidence>
<evidence type="ECO:0000256" key="1">
    <source>
        <dbReference type="ARBA" id="ARBA00004196"/>
    </source>
</evidence>
<evidence type="ECO:0000256" key="4">
    <source>
        <dbReference type="SAM" id="SignalP"/>
    </source>
</evidence>
<name>A0A225SQ86_9BURK</name>
<evidence type="ECO:0000256" key="3">
    <source>
        <dbReference type="SAM" id="MobiDB-lite"/>
    </source>
</evidence>
<dbReference type="FunFam" id="1.10.287.470:FF:000002">
    <property type="entry name" value="Efflux RND transporter periplasmic adaptor subunit"/>
    <property type="match status" value="1"/>
</dbReference>
<dbReference type="Gene3D" id="2.40.30.170">
    <property type="match status" value="1"/>
</dbReference>
<dbReference type="SUPFAM" id="SSF111369">
    <property type="entry name" value="HlyD-like secretion proteins"/>
    <property type="match status" value="1"/>
</dbReference>
<evidence type="ECO:0000259" key="8">
    <source>
        <dbReference type="Pfam" id="PF25967"/>
    </source>
</evidence>
<evidence type="ECO:0000313" key="10">
    <source>
        <dbReference type="Proteomes" id="UP000214747"/>
    </source>
</evidence>
<feature type="domain" description="Multidrug resistance protein MdtA-like C-terminal permuted SH3" evidence="8">
    <location>
        <begin position="304"/>
        <end position="365"/>
    </location>
</feature>
<dbReference type="Proteomes" id="UP000214747">
    <property type="component" value="Unassembled WGS sequence"/>
</dbReference>
<feature type="signal peptide" evidence="4">
    <location>
        <begin position="1"/>
        <end position="28"/>
    </location>
</feature>